<dbReference type="Pfam" id="PF12777">
    <property type="entry name" value="MT"/>
    <property type="match status" value="1"/>
</dbReference>
<dbReference type="GO" id="GO:0005930">
    <property type="term" value="C:axoneme"/>
    <property type="evidence" value="ECO:0007669"/>
    <property type="project" value="TreeGrafter"/>
</dbReference>
<dbReference type="InterPro" id="IPR026983">
    <property type="entry name" value="DHC"/>
</dbReference>
<feature type="non-terminal residue" evidence="2">
    <location>
        <position position="113"/>
    </location>
</feature>
<feature type="domain" description="Dynein heavy chain coiled coil stalk" evidence="1">
    <location>
        <begin position="3"/>
        <end position="113"/>
    </location>
</feature>
<dbReference type="PANTHER" id="PTHR10676:SF36">
    <property type="entry name" value="DYNEIN HEAVY CHAIN AT 93AB, ISOFORM C"/>
    <property type="match status" value="1"/>
</dbReference>
<reference evidence="2" key="1">
    <citation type="submission" date="2021-11" db="EMBL/GenBank/DDBJ databases">
        <authorList>
            <consortium name="Genoscope - CEA"/>
            <person name="William W."/>
        </authorList>
    </citation>
    <scope>NUCLEOTIDE SEQUENCE</scope>
</reference>
<dbReference type="GO" id="GO:0045505">
    <property type="term" value="F:dynein intermediate chain binding"/>
    <property type="evidence" value="ECO:0007669"/>
    <property type="project" value="InterPro"/>
</dbReference>
<dbReference type="InterPro" id="IPR024743">
    <property type="entry name" value="Dynein_HC_stalk"/>
</dbReference>
<dbReference type="AlphaFoldDB" id="A0A8J2T1K3"/>
<evidence type="ECO:0000313" key="2">
    <source>
        <dbReference type="EMBL" id="CAH0379327.1"/>
    </source>
</evidence>
<dbReference type="EMBL" id="CAKKNE010000006">
    <property type="protein sequence ID" value="CAH0379327.1"/>
    <property type="molecule type" value="Genomic_DNA"/>
</dbReference>
<dbReference type="Proteomes" id="UP000789595">
    <property type="component" value="Unassembled WGS sequence"/>
</dbReference>
<dbReference type="Gene3D" id="1.20.920.60">
    <property type="match status" value="1"/>
</dbReference>
<keyword evidence="3" id="KW-1185">Reference proteome</keyword>
<comment type="caution">
    <text evidence="2">The sequence shown here is derived from an EMBL/GenBank/DDBJ whole genome shotgun (WGS) entry which is preliminary data.</text>
</comment>
<dbReference type="PANTHER" id="PTHR10676">
    <property type="entry name" value="DYNEIN HEAVY CHAIN FAMILY PROTEIN"/>
    <property type="match status" value="1"/>
</dbReference>
<evidence type="ECO:0000259" key="1">
    <source>
        <dbReference type="Pfam" id="PF12777"/>
    </source>
</evidence>
<gene>
    <name evidence="2" type="ORF">PECAL_6P09430</name>
</gene>
<sequence length="113" mass="12535">MATPPSGVEDVFSAVCVLLAGINPAIAVQRNGKVKKEGRSWDACKKSLLGNINGLVDELKQYKALIDKECVPKINFNEVRPYLQMDHFNEDAMNKKNSAAAGLVKWVENIVRY</sequence>
<dbReference type="GO" id="GO:0008569">
    <property type="term" value="F:minus-end-directed microtubule motor activity"/>
    <property type="evidence" value="ECO:0007669"/>
    <property type="project" value="TreeGrafter"/>
</dbReference>
<dbReference type="GO" id="GO:0097729">
    <property type="term" value="C:9+2 motile cilium"/>
    <property type="evidence" value="ECO:0007669"/>
    <property type="project" value="TreeGrafter"/>
</dbReference>
<name>A0A8J2T1K3_9STRA</name>
<proteinExistence type="predicted"/>
<dbReference type="GO" id="GO:0051959">
    <property type="term" value="F:dynein light intermediate chain binding"/>
    <property type="evidence" value="ECO:0007669"/>
    <property type="project" value="InterPro"/>
</dbReference>
<protein>
    <recommendedName>
        <fullName evidence="1">Dynein heavy chain coiled coil stalk domain-containing protein</fullName>
    </recommendedName>
</protein>
<organism evidence="2 3">
    <name type="scientific">Pelagomonas calceolata</name>
    <dbReference type="NCBI Taxonomy" id="35677"/>
    <lineage>
        <taxon>Eukaryota</taxon>
        <taxon>Sar</taxon>
        <taxon>Stramenopiles</taxon>
        <taxon>Ochrophyta</taxon>
        <taxon>Pelagophyceae</taxon>
        <taxon>Pelagomonadales</taxon>
        <taxon>Pelagomonadaceae</taxon>
        <taxon>Pelagomonas</taxon>
    </lineage>
</organism>
<dbReference type="GO" id="GO:0060294">
    <property type="term" value="P:cilium movement involved in cell motility"/>
    <property type="evidence" value="ECO:0007669"/>
    <property type="project" value="TreeGrafter"/>
</dbReference>
<evidence type="ECO:0000313" key="3">
    <source>
        <dbReference type="Proteomes" id="UP000789595"/>
    </source>
</evidence>
<accession>A0A8J2T1K3</accession>
<dbReference type="GO" id="GO:0030286">
    <property type="term" value="C:dynein complex"/>
    <property type="evidence" value="ECO:0007669"/>
    <property type="project" value="InterPro"/>
</dbReference>
<dbReference type="OrthoDB" id="10689055at2759"/>